<evidence type="ECO:0000313" key="1">
    <source>
        <dbReference type="EMBL" id="MPL83436.1"/>
    </source>
</evidence>
<comment type="caution">
    <text evidence="1">The sequence shown here is derived from an EMBL/GenBank/DDBJ whole genome shotgun (WGS) entry which is preliminary data.</text>
</comment>
<sequence>MTRLTPYMQRPRNEATCRYRGAMTMLSCLKDNNFQDIIQSKCPRPDRPVMDISNIVTDKTRDEHNIRANTSGYFSVFMDFTSSLTASSARMGT</sequence>
<name>A0A644UWF7_9ZZZZ</name>
<proteinExistence type="predicted"/>
<organism evidence="1">
    <name type="scientific">bioreactor metagenome</name>
    <dbReference type="NCBI Taxonomy" id="1076179"/>
    <lineage>
        <taxon>unclassified sequences</taxon>
        <taxon>metagenomes</taxon>
        <taxon>ecological metagenomes</taxon>
    </lineage>
</organism>
<gene>
    <name evidence="1" type="ORF">SDC9_29391</name>
</gene>
<reference evidence="1" key="1">
    <citation type="submission" date="2019-08" db="EMBL/GenBank/DDBJ databases">
        <authorList>
            <person name="Kucharzyk K."/>
            <person name="Murdoch R.W."/>
            <person name="Higgins S."/>
            <person name="Loffler F."/>
        </authorList>
    </citation>
    <scope>NUCLEOTIDE SEQUENCE</scope>
</reference>
<dbReference type="EMBL" id="VSSQ01000176">
    <property type="protein sequence ID" value="MPL83436.1"/>
    <property type="molecule type" value="Genomic_DNA"/>
</dbReference>
<accession>A0A644UWF7</accession>
<dbReference type="AlphaFoldDB" id="A0A644UWF7"/>
<protein>
    <submittedName>
        <fullName evidence="1">Uncharacterized protein</fullName>
    </submittedName>
</protein>